<protein>
    <submittedName>
        <fullName evidence="1">Uncharacterized protein</fullName>
    </submittedName>
</protein>
<organism evidence="1 2">
    <name type="scientific">Spirodela intermedia</name>
    <name type="common">Intermediate duckweed</name>
    <dbReference type="NCBI Taxonomy" id="51605"/>
    <lineage>
        <taxon>Eukaryota</taxon>
        <taxon>Viridiplantae</taxon>
        <taxon>Streptophyta</taxon>
        <taxon>Embryophyta</taxon>
        <taxon>Tracheophyta</taxon>
        <taxon>Spermatophyta</taxon>
        <taxon>Magnoliopsida</taxon>
        <taxon>Liliopsida</taxon>
        <taxon>Araceae</taxon>
        <taxon>Lemnoideae</taxon>
        <taxon>Spirodela</taxon>
    </lineage>
</organism>
<accession>A0A7I8L3F4</accession>
<dbReference type="EMBL" id="LR746273">
    <property type="protein sequence ID" value="CAA7404146.1"/>
    <property type="molecule type" value="Genomic_DNA"/>
</dbReference>
<name>A0A7I8L3F4_SPIIN</name>
<proteinExistence type="predicted"/>
<gene>
    <name evidence="1" type="ORF">SI8410_10014824</name>
</gene>
<sequence length="76" mass="8435">MIRERPRRRLEESWTVWRSACWRNASSASTSRLRLLTGGKYSISGAAEKATAKNSCNIILSTSLSLSSLYGNPSQN</sequence>
<keyword evidence="2" id="KW-1185">Reference proteome</keyword>
<dbReference type="AlphaFoldDB" id="A0A7I8L3F4"/>
<dbReference type="Proteomes" id="UP000663760">
    <property type="component" value="Chromosome 10"/>
</dbReference>
<reference evidence="1" key="1">
    <citation type="submission" date="2020-02" db="EMBL/GenBank/DDBJ databases">
        <authorList>
            <person name="Scholz U."/>
            <person name="Mascher M."/>
            <person name="Fiebig A."/>
        </authorList>
    </citation>
    <scope>NUCLEOTIDE SEQUENCE</scope>
</reference>
<evidence type="ECO:0000313" key="1">
    <source>
        <dbReference type="EMBL" id="CAA7404146.1"/>
    </source>
</evidence>
<evidence type="ECO:0000313" key="2">
    <source>
        <dbReference type="Proteomes" id="UP000663760"/>
    </source>
</evidence>